<dbReference type="InterPro" id="IPR011486">
    <property type="entry name" value="BBP2"/>
</dbReference>
<protein>
    <submittedName>
        <fullName evidence="2">Outer membrane beta-barrel protein</fullName>
    </submittedName>
</protein>
<dbReference type="Pfam" id="PF07642">
    <property type="entry name" value="BBP2"/>
    <property type="match status" value="1"/>
</dbReference>
<proteinExistence type="predicted"/>
<organism evidence="2 3">
    <name type="scientific">Xanthocytophaga flava</name>
    <dbReference type="NCBI Taxonomy" id="3048013"/>
    <lineage>
        <taxon>Bacteria</taxon>
        <taxon>Pseudomonadati</taxon>
        <taxon>Bacteroidota</taxon>
        <taxon>Cytophagia</taxon>
        <taxon>Cytophagales</taxon>
        <taxon>Rhodocytophagaceae</taxon>
        <taxon>Xanthocytophaga</taxon>
    </lineage>
</organism>
<evidence type="ECO:0000313" key="2">
    <source>
        <dbReference type="EMBL" id="MDJ1480428.1"/>
    </source>
</evidence>
<dbReference type="InterPro" id="IPR023614">
    <property type="entry name" value="Porin_dom_sf"/>
</dbReference>
<name>A0AAE3QPP0_9BACT</name>
<sequence length="398" mass="43090">MRKVVLMAFALTTLFFNANAQDSTPAATEEDKGKFTFSGYLDSYYLGNFNKPLSRRNTGAYGLNEEGTTIPGGNARAFDYVAGQFSLGLVQTKAVYSNKKSEAVIDLTFGPNADMGNYGNYVGPLGGGSTALGIKQAYFTYKATDKLSFTAGQFGTHIGYEVIDAPINYNYSLSNLFNNGPFYHIGLKGTYAFSDKVALMAGIVNNIDNLNDNNRAKAIISQLYVQPVSGWNVYLNWIGSNEATSQTTFDGAYYSLFDLTTSYQITEKFFMGLNAAMGSEKAGSGQDASTWGGVALYSNVAISDVFGLGARYEYFDNTSGVRGVRNGLGAGTTVNSVTLTGNFTLADGHLLIKPEYRLDSYPKLSGGGNEQHQKFEDSDGVFSKNTQSTLTLAFIYKF</sequence>
<dbReference type="Proteomes" id="UP001241110">
    <property type="component" value="Unassembled WGS sequence"/>
</dbReference>
<comment type="caution">
    <text evidence="2">The sequence shown here is derived from an EMBL/GenBank/DDBJ whole genome shotgun (WGS) entry which is preliminary data.</text>
</comment>
<evidence type="ECO:0000256" key="1">
    <source>
        <dbReference type="SAM" id="SignalP"/>
    </source>
</evidence>
<accession>A0AAE3QPP0</accession>
<keyword evidence="1" id="KW-0732">Signal</keyword>
<feature type="signal peptide" evidence="1">
    <location>
        <begin position="1"/>
        <end position="20"/>
    </location>
</feature>
<dbReference type="EMBL" id="JASJOS010000003">
    <property type="protein sequence ID" value="MDJ1480428.1"/>
    <property type="molecule type" value="Genomic_DNA"/>
</dbReference>
<dbReference type="RefSeq" id="WP_313977096.1">
    <property type="nucleotide sequence ID" value="NZ_JASJOS010000003.1"/>
</dbReference>
<gene>
    <name evidence="2" type="ORF">QNI16_08030</name>
</gene>
<dbReference type="Gene3D" id="2.40.160.10">
    <property type="entry name" value="Porin"/>
    <property type="match status" value="1"/>
</dbReference>
<evidence type="ECO:0000313" key="3">
    <source>
        <dbReference type="Proteomes" id="UP001241110"/>
    </source>
</evidence>
<feature type="chain" id="PRO_5042221561" evidence="1">
    <location>
        <begin position="21"/>
        <end position="398"/>
    </location>
</feature>
<dbReference type="AlphaFoldDB" id="A0AAE3QPP0"/>
<reference evidence="2" key="1">
    <citation type="submission" date="2023-05" db="EMBL/GenBank/DDBJ databases">
        <authorList>
            <person name="Zhang X."/>
        </authorList>
    </citation>
    <scope>NUCLEOTIDE SEQUENCE</scope>
    <source>
        <strain evidence="2">YF14B1</strain>
    </source>
</reference>